<evidence type="ECO:0000313" key="1">
    <source>
        <dbReference type="EMBL" id="KAJ7771320.1"/>
    </source>
</evidence>
<evidence type="ECO:0000313" key="2">
    <source>
        <dbReference type="Proteomes" id="UP001215280"/>
    </source>
</evidence>
<proteinExistence type="predicted"/>
<comment type="caution">
    <text evidence="1">The sequence shown here is derived from an EMBL/GenBank/DDBJ whole genome shotgun (WGS) entry which is preliminary data.</text>
</comment>
<protein>
    <submittedName>
        <fullName evidence="1">Uncharacterized protein</fullName>
    </submittedName>
</protein>
<accession>A0AAD7JV68</accession>
<name>A0AAD7JV68_9AGAR</name>
<sequence length="245" mass="26979">MPRPTFATTQPTWDVPDDDHHHAAYRMAVRIPPTFTHCFGRNLSQRSSPTRPANASGLCCFTGRPSGCITWIIPPLLSRAVAPSIFPREQCISVDNVSTISSDLLETYHDNRITSDPQDGYRIVVVEEFPHISLLDRLGSLPSSGRFWRASLCWVLAVRLAGCDAGSDGVSALEARGLLDELTWDQNRMIPQGPKWSTPAGQEAIRTFFWARTGDTALWEECTPPLSPLHSITSSSDEVDSVSAS</sequence>
<organism evidence="1 2">
    <name type="scientific">Mycena maculata</name>
    <dbReference type="NCBI Taxonomy" id="230809"/>
    <lineage>
        <taxon>Eukaryota</taxon>
        <taxon>Fungi</taxon>
        <taxon>Dikarya</taxon>
        <taxon>Basidiomycota</taxon>
        <taxon>Agaricomycotina</taxon>
        <taxon>Agaricomycetes</taxon>
        <taxon>Agaricomycetidae</taxon>
        <taxon>Agaricales</taxon>
        <taxon>Marasmiineae</taxon>
        <taxon>Mycenaceae</taxon>
        <taxon>Mycena</taxon>
    </lineage>
</organism>
<gene>
    <name evidence="1" type="ORF">DFH07DRAFT_999485</name>
</gene>
<dbReference type="AlphaFoldDB" id="A0AAD7JV68"/>
<dbReference type="EMBL" id="JARJLG010000021">
    <property type="protein sequence ID" value="KAJ7771320.1"/>
    <property type="molecule type" value="Genomic_DNA"/>
</dbReference>
<keyword evidence="2" id="KW-1185">Reference proteome</keyword>
<reference evidence="1" key="1">
    <citation type="submission" date="2023-03" db="EMBL/GenBank/DDBJ databases">
        <title>Massive genome expansion in bonnet fungi (Mycena s.s.) driven by repeated elements and novel gene families across ecological guilds.</title>
        <authorList>
            <consortium name="Lawrence Berkeley National Laboratory"/>
            <person name="Harder C.B."/>
            <person name="Miyauchi S."/>
            <person name="Viragh M."/>
            <person name="Kuo A."/>
            <person name="Thoen E."/>
            <person name="Andreopoulos B."/>
            <person name="Lu D."/>
            <person name="Skrede I."/>
            <person name="Drula E."/>
            <person name="Henrissat B."/>
            <person name="Morin E."/>
            <person name="Kohler A."/>
            <person name="Barry K."/>
            <person name="LaButti K."/>
            <person name="Morin E."/>
            <person name="Salamov A."/>
            <person name="Lipzen A."/>
            <person name="Mereny Z."/>
            <person name="Hegedus B."/>
            <person name="Baldrian P."/>
            <person name="Stursova M."/>
            <person name="Weitz H."/>
            <person name="Taylor A."/>
            <person name="Grigoriev I.V."/>
            <person name="Nagy L.G."/>
            <person name="Martin F."/>
            <person name="Kauserud H."/>
        </authorList>
    </citation>
    <scope>NUCLEOTIDE SEQUENCE</scope>
    <source>
        <strain evidence="1">CBHHK188m</strain>
    </source>
</reference>
<dbReference type="Proteomes" id="UP001215280">
    <property type="component" value="Unassembled WGS sequence"/>
</dbReference>